<accession>A0ABP7MK31</accession>
<feature type="chain" id="PRO_5047010264" evidence="5">
    <location>
        <begin position="29"/>
        <end position="369"/>
    </location>
</feature>
<evidence type="ECO:0000256" key="2">
    <source>
        <dbReference type="ARBA" id="ARBA00022448"/>
    </source>
</evidence>
<evidence type="ECO:0000313" key="6">
    <source>
        <dbReference type="EMBL" id="GAA3925019.1"/>
    </source>
</evidence>
<dbReference type="PANTHER" id="PTHR30222">
    <property type="entry name" value="SPERMIDINE/PUTRESCINE-BINDING PERIPLASMIC PROTEIN"/>
    <property type="match status" value="1"/>
</dbReference>
<dbReference type="Gene3D" id="3.40.190.10">
    <property type="entry name" value="Periplasmic binding protein-like II"/>
    <property type="match status" value="2"/>
</dbReference>
<dbReference type="Proteomes" id="UP001501565">
    <property type="component" value="Unassembled WGS sequence"/>
</dbReference>
<dbReference type="PRINTS" id="PR00909">
    <property type="entry name" value="SPERMDNBNDNG"/>
</dbReference>
<protein>
    <submittedName>
        <fullName evidence="6">Uncharacterized protein</fullName>
    </submittedName>
</protein>
<evidence type="ECO:0000256" key="3">
    <source>
        <dbReference type="ARBA" id="ARBA00022729"/>
    </source>
</evidence>
<gene>
    <name evidence="6" type="ORF">GCM10022277_21160</name>
</gene>
<sequence>MDFDSVKTKFYSILYCCATCVFISPAQAGITLNMLTWEGYAPDAQVTEFKAYIAEKYNQDLNFNITYISSADEYFNGIRRQAVDIIAPSHNIIKDERYKLISQGLILPINLDNIPNYSKILPSLQKADYTTENGVVYSVPMVHGPYGLAYNTATEASAPESWSALWDPSYKGRYTLSSDYSEVNIYITALALGLGAENIANPQKLSDPFVENKLAELIANANNMWKGVDTADDLEKNTLAAAWGFSFPELAKRGQVWKMANPKEGTTGWVDGHAITKTLADKPQLKKIAEEWINFTLSDQFQIDVIVRGIGSAPVNASIKNQLTPEEVSQFHLNDPDYFKNNRILWPTLTTRQRNFFKALWDRALKASK</sequence>
<evidence type="ECO:0000256" key="4">
    <source>
        <dbReference type="ARBA" id="ARBA00022764"/>
    </source>
</evidence>
<dbReference type="SUPFAM" id="SSF53850">
    <property type="entry name" value="Periplasmic binding protein-like II"/>
    <property type="match status" value="1"/>
</dbReference>
<evidence type="ECO:0000256" key="5">
    <source>
        <dbReference type="SAM" id="SignalP"/>
    </source>
</evidence>
<keyword evidence="3 5" id="KW-0732">Signal</keyword>
<keyword evidence="7" id="KW-1185">Reference proteome</keyword>
<dbReference type="Pfam" id="PF13343">
    <property type="entry name" value="SBP_bac_6"/>
    <property type="match status" value="1"/>
</dbReference>
<dbReference type="RefSeq" id="WP_344798351.1">
    <property type="nucleotide sequence ID" value="NZ_BAABBN010000007.1"/>
</dbReference>
<evidence type="ECO:0000313" key="7">
    <source>
        <dbReference type="Proteomes" id="UP001501565"/>
    </source>
</evidence>
<proteinExistence type="predicted"/>
<feature type="signal peptide" evidence="5">
    <location>
        <begin position="1"/>
        <end position="28"/>
    </location>
</feature>
<reference evidence="7" key="1">
    <citation type="journal article" date="2019" name="Int. J. Syst. Evol. Microbiol.">
        <title>The Global Catalogue of Microorganisms (GCM) 10K type strain sequencing project: providing services to taxonomists for standard genome sequencing and annotation.</title>
        <authorList>
            <consortium name="The Broad Institute Genomics Platform"/>
            <consortium name="The Broad Institute Genome Sequencing Center for Infectious Disease"/>
            <person name="Wu L."/>
            <person name="Ma J."/>
        </authorList>
    </citation>
    <scope>NUCLEOTIDE SEQUENCE [LARGE SCALE GENOMIC DNA]</scope>
    <source>
        <strain evidence="7">JCM 17551</strain>
    </source>
</reference>
<dbReference type="InterPro" id="IPR001188">
    <property type="entry name" value="Sperm_putr-bd"/>
</dbReference>
<comment type="subcellular location">
    <subcellularLocation>
        <location evidence="1">Periplasm</location>
    </subcellularLocation>
</comment>
<comment type="caution">
    <text evidence="6">The sequence shown here is derived from an EMBL/GenBank/DDBJ whole genome shotgun (WGS) entry which is preliminary data.</text>
</comment>
<keyword evidence="4" id="KW-0574">Periplasm</keyword>
<keyword evidence="2" id="KW-0813">Transport</keyword>
<dbReference type="EMBL" id="BAABBN010000007">
    <property type="protein sequence ID" value="GAA3925019.1"/>
    <property type="molecule type" value="Genomic_DNA"/>
</dbReference>
<organism evidence="6 7">
    <name type="scientific">Litoribacillus peritrichatus</name>
    <dbReference type="NCBI Taxonomy" id="718191"/>
    <lineage>
        <taxon>Bacteria</taxon>
        <taxon>Pseudomonadati</taxon>
        <taxon>Pseudomonadota</taxon>
        <taxon>Gammaproteobacteria</taxon>
        <taxon>Oceanospirillales</taxon>
        <taxon>Oceanospirillaceae</taxon>
        <taxon>Litoribacillus</taxon>
    </lineage>
</organism>
<evidence type="ECO:0000256" key="1">
    <source>
        <dbReference type="ARBA" id="ARBA00004418"/>
    </source>
</evidence>
<name>A0ABP7MK31_9GAMM</name>
<dbReference type="PANTHER" id="PTHR30222:SF17">
    <property type="entry name" value="SPERMIDINE_PUTRESCINE-BINDING PERIPLASMIC PROTEIN"/>
    <property type="match status" value="1"/>
</dbReference>